<reference evidence="3" key="1">
    <citation type="submission" date="2017-04" db="EMBL/GenBank/DDBJ databases">
        <title>Function of individual gut microbiota members based on whole genome sequencing of pure cultures obtained from chicken caecum.</title>
        <authorList>
            <person name="Medvecky M."/>
            <person name="Cejkova D."/>
            <person name="Polansky O."/>
            <person name="Karasova D."/>
            <person name="Kubasova T."/>
            <person name="Cizek A."/>
            <person name="Rychlik I."/>
        </authorList>
    </citation>
    <scope>NUCLEOTIDE SEQUENCE [LARGE SCALE GENOMIC DNA]</scope>
    <source>
        <strain evidence="3">An75</strain>
    </source>
</reference>
<sequence>MAFWLEMKTEYWDALPVQYLRRTGAYGKENAALMAEMKNRITKKGLWQEDTTIWAVPWDNPQITPPHLCRYDICTQGLLDLPTQTLPGEKYLVFTLPHTTEALAQAWAGCFNAATAQGYAIDFGRPIMERYVKKEVDKHHCDLCLPMI</sequence>
<dbReference type="InterPro" id="IPR011256">
    <property type="entry name" value="Reg_factor_effector_dom_sf"/>
</dbReference>
<dbReference type="InterPro" id="IPR029442">
    <property type="entry name" value="GyrI-like"/>
</dbReference>
<dbReference type="AlphaFoldDB" id="A0A1Y3U9T9"/>
<evidence type="ECO:0000259" key="1">
    <source>
        <dbReference type="SMART" id="SM00871"/>
    </source>
</evidence>
<evidence type="ECO:0000313" key="3">
    <source>
        <dbReference type="Proteomes" id="UP000195455"/>
    </source>
</evidence>
<feature type="domain" description="AraC effector-binding" evidence="1">
    <location>
        <begin position="5"/>
        <end position="148"/>
    </location>
</feature>
<evidence type="ECO:0000313" key="2">
    <source>
        <dbReference type="EMBL" id="OUN44875.1"/>
    </source>
</evidence>
<dbReference type="InterPro" id="IPR010499">
    <property type="entry name" value="AraC_E-bd"/>
</dbReference>
<dbReference type="SMART" id="SM00871">
    <property type="entry name" value="AraC_E_bind"/>
    <property type="match status" value="1"/>
</dbReference>
<proteinExistence type="predicted"/>
<dbReference type="Proteomes" id="UP000195455">
    <property type="component" value="Unassembled WGS sequence"/>
</dbReference>
<accession>A0A1Y3U9T9</accession>
<dbReference type="Pfam" id="PF06445">
    <property type="entry name" value="GyrI-like"/>
    <property type="match status" value="1"/>
</dbReference>
<dbReference type="SUPFAM" id="SSF55136">
    <property type="entry name" value="Probable bacterial effector-binding domain"/>
    <property type="match status" value="1"/>
</dbReference>
<dbReference type="EMBL" id="NFHM01000004">
    <property type="protein sequence ID" value="OUN44875.1"/>
    <property type="molecule type" value="Genomic_DNA"/>
</dbReference>
<name>A0A1Y3U9T9_9FIRM</name>
<gene>
    <name evidence="2" type="ORF">B5G26_04345</name>
</gene>
<comment type="caution">
    <text evidence="2">The sequence shown here is derived from an EMBL/GenBank/DDBJ whole genome shotgun (WGS) entry which is preliminary data.</text>
</comment>
<dbReference type="RefSeq" id="WP_087988839.1">
    <property type="nucleotide sequence ID" value="NZ_NFHM01000004.1"/>
</dbReference>
<dbReference type="Gene3D" id="3.20.80.10">
    <property type="entry name" value="Regulatory factor, effector binding domain"/>
    <property type="match status" value="1"/>
</dbReference>
<organism evidence="2 3">
    <name type="scientific">Anaerotignum lactatifermentans</name>
    <dbReference type="NCBI Taxonomy" id="160404"/>
    <lineage>
        <taxon>Bacteria</taxon>
        <taxon>Bacillati</taxon>
        <taxon>Bacillota</taxon>
        <taxon>Clostridia</taxon>
        <taxon>Lachnospirales</taxon>
        <taxon>Anaerotignaceae</taxon>
        <taxon>Anaerotignum</taxon>
    </lineage>
</organism>
<protein>
    <recommendedName>
        <fullName evidence="1">AraC effector-binding domain-containing protein</fullName>
    </recommendedName>
</protein>